<dbReference type="RefSeq" id="WP_104986078.1">
    <property type="nucleotide sequence ID" value="NZ_CP012673.1"/>
</dbReference>
<reference evidence="2 3" key="1">
    <citation type="submission" date="2015-09" db="EMBL/GenBank/DDBJ databases">
        <title>Sorangium comparison.</title>
        <authorList>
            <person name="Zaburannyi N."/>
            <person name="Bunk B."/>
            <person name="Overmann J."/>
            <person name="Mueller R."/>
        </authorList>
    </citation>
    <scope>NUCLEOTIDE SEQUENCE [LARGE SCALE GENOMIC DNA]</scope>
    <source>
        <strain evidence="2 3">So ce26</strain>
    </source>
</reference>
<feature type="transmembrane region" description="Helical" evidence="1">
    <location>
        <begin position="66"/>
        <end position="86"/>
    </location>
</feature>
<evidence type="ECO:0000313" key="2">
    <source>
        <dbReference type="EMBL" id="AUX48185.1"/>
    </source>
</evidence>
<dbReference type="EMBL" id="CP012673">
    <property type="protein sequence ID" value="AUX48185.1"/>
    <property type="molecule type" value="Genomic_DNA"/>
</dbReference>
<keyword evidence="1" id="KW-1133">Transmembrane helix</keyword>
<evidence type="ECO:0000313" key="3">
    <source>
        <dbReference type="Proteomes" id="UP000238348"/>
    </source>
</evidence>
<gene>
    <name evidence="2" type="ORF">SOCE26_097160</name>
</gene>
<dbReference type="AlphaFoldDB" id="A0A2L0F9C8"/>
<name>A0A2L0F9C8_SORCE</name>
<feature type="transmembrane region" description="Helical" evidence="1">
    <location>
        <begin position="38"/>
        <end position="59"/>
    </location>
</feature>
<dbReference type="Proteomes" id="UP000238348">
    <property type="component" value="Chromosome"/>
</dbReference>
<keyword evidence="1" id="KW-0812">Transmembrane</keyword>
<sequence length="115" mass="11866">MVETASILAAYLAFAFLHAARPERIPFGVAARLRGRRAWSAAARGLAAAVFALSVGLWSRTEAGPAAVLVAFTALMASASLFVLIAPVWPRAAWIPALLCPPAIAVLSSVGACHG</sequence>
<proteinExistence type="predicted"/>
<feature type="transmembrane region" description="Helical" evidence="1">
    <location>
        <begin position="92"/>
        <end position="113"/>
    </location>
</feature>
<evidence type="ECO:0000256" key="1">
    <source>
        <dbReference type="SAM" id="Phobius"/>
    </source>
</evidence>
<accession>A0A2L0F9C8</accession>
<keyword evidence="1" id="KW-0472">Membrane</keyword>
<organism evidence="2 3">
    <name type="scientific">Sorangium cellulosum</name>
    <name type="common">Polyangium cellulosum</name>
    <dbReference type="NCBI Taxonomy" id="56"/>
    <lineage>
        <taxon>Bacteria</taxon>
        <taxon>Pseudomonadati</taxon>
        <taxon>Myxococcota</taxon>
        <taxon>Polyangia</taxon>
        <taxon>Polyangiales</taxon>
        <taxon>Polyangiaceae</taxon>
        <taxon>Sorangium</taxon>
    </lineage>
</organism>
<protein>
    <submittedName>
        <fullName evidence="2">Uncharacterized protein</fullName>
    </submittedName>
</protein>